<dbReference type="EC" id="2.7.7.65" evidence="1"/>
<reference evidence="7" key="1">
    <citation type="journal article" date="2019" name="Int. J. Syst. Evol. Microbiol.">
        <title>The Global Catalogue of Microorganisms (GCM) 10K type strain sequencing project: providing services to taxonomists for standard genome sequencing and annotation.</title>
        <authorList>
            <consortium name="The Broad Institute Genomics Platform"/>
            <consortium name="The Broad Institute Genome Sequencing Center for Infectious Disease"/>
            <person name="Wu L."/>
            <person name="Ma J."/>
        </authorList>
    </citation>
    <scope>NUCLEOTIDE SEQUENCE [LARGE SCALE GENOMIC DNA]</scope>
    <source>
        <strain evidence="7">JCM 17551</strain>
    </source>
</reference>
<sequence length="421" mass="47333">MTGKKKRVLVVEDSPIVLKIIGHMVRQELDESLYEVDFVDSMAAASQLMEEHTYFAALADLNLPDAPNGEVVDSVLAKGIPCIVLTGTYSEERRESLLKLGIVDYVVKESRFSYAYAVKLVNRLALNEFIKVLVVEDSTTARNYVKGLLEQHLFQVLEAENGLQALDIYKQHPEIRLIITDYHMPEMDGFELVREIRGQSDKTDLAIIGLSSVEKSALSAKFIKNGANDFLQKPFFPEELHCRVIHNLESIELIQALNDAANSDYLTKLYNRRYLFDVGGAQYDHAQPNKPFAVALMDIDHFKAFNDNYGHEAGDAMLVHVGQLLKESFSRFLVARMGGEEFCVLLPGLSQNQAYTLMNNFRTRFEDEGMYLGDEYIQATISIGVTSMKGDNLDSMIATADELLYRAKEVGRNFVIGDDSA</sequence>
<keyword evidence="7" id="KW-1185">Reference proteome</keyword>
<feature type="domain" description="Response regulatory" evidence="4">
    <location>
        <begin position="131"/>
        <end position="248"/>
    </location>
</feature>
<dbReference type="InterPro" id="IPR000160">
    <property type="entry name" value="GGDEF_dom"/>
</dbReference>
<comment type="caution">
    <text evidence="6">The sequence shown here is derived from an EMBL/GenBank/DDBJ whole genome shotgun (WGS) entry which is preliminary data.</text>
</comment>
<dbReference type="InterPro" id="IPR011006">
    <property type="entry name" value="CheY-like_superfamily"/>
</dbReference>
<dbReference type="Proteomes" id="UP001501565">
    <property type="component" value="Unassembled WGS sequence"/>
</dbReference>
<dbReference type="CDD" id="cd01949">
    <property type="entry name" value="GGDEF"/>
    <property type="match status" value="1"/>
</dbReference>
<evidence type="ECO:0000256" key="1">
    <source>
        <dbReference type="ARBA" id="ARBA00012528"/>
    </source>
</evidence>
<dbReference type="SUPFAM" id="SSF52172">
    <property type="entry name" value="CheY-like"/>
    <property type="match status" value="2"/>
</dbReference>
<proteinExistence type="predicted"/>
<gene>
    <name evidence="6" type="ORF">GCM10022277_31950</name>
</gene>
<dbReference type="InterPro" id="IPR043128">
    <property type="entry name" value="Rev_trsase/Diguanyl_cyclase"/>
</dbReference>
<dbReference type="NCBIfam" id="TIGR00254">
    <property type="entry name" value="GGDEF"/>
    <property type="match status" value="1"/>
</dbReference>
<keyword evidence="3" id="KW-0597">Phosphoprotein</keyword>
<evidence type="ECO:0000259" key="5">
    <source>
        <dbReference type="PROSITE" id="PS50887"/>
    </source>
</evidence>
<accession>A0ABP7MYR8</accession>
<organism evidence="6 7">
    <name type="scientific">Litoribacillus peritrichatus</name>
    <dbReference type="NCBI Taxonomy" id="718191"/>
    <lineage>
        <taxon>Bacteria</taxon>
        <taxon>Pseudomonadati</taxon>
        <taxon>Pseudomonadota</taxon>
        <taxon>Gammaproteobacteria</taxon>
        <taxon>Oceanospirillales</taxon>
        <taxon>Oceanospirillaceae</taxon>
        <taxon>Litoribacillus</taxon>
    </lineage>
</organism>
<comment type="catalytic activity">
    <reaction evidence="2">
        <text>2 GTP = 3',3'-c-di-GMP + 2 diphosphate</text>
        <dbReference type="Rhea" id="RHEA:24898"/>
        <dbReference type="ChEBI" id="CHEBI:33019"/>
        <dbReference type="ChEBI" id="CHEBI:37565"/>
        <dbReference type="ChEBI" id="CHEBI:58805"/>
        <dbReference type="EC" id="2.7.7.65"/>
    </reaction>
</comment>
<evidence type="ECO:0000313" key="7">
    <source>
        <dbReference type="Proteomes" id="UP001501565"/>
    </source>
</evidence>
<feature type="modified residue" description="4-aspartylphosphate" evidence="3">
    <location>
        <position position="181"/>
    </location>
</feature>
<feature type="domain" description="GGDEF" evidence="5">
    <location>
        <begin position="290"/>
        <end position="420"/>
    </location>
</feature>
<evidence type="ECO:0000313" key="6">
    <source>
        <dbReference type="EMBL" id="GAA3932708.1"/>
    </source>
</evidence>
<dbReference type="PROSITE" id="PS50887">
    <property type="entry name" value="GGDEF"/>
    <property type="match status" value="1"/>
</dbReference>
<dbReference type="SMART" id="SM00267">
    <property type="entry name" value="GGDEF"/>
    <property type="match status" value="1"/>
</dbReference>
<dbReference type="Gene3D" id="3.30.70.270">
    <property type="match status" value="1"/>
</dbReference>
<feature type="modified residue" description="4-aspartylphosphate" evidence="3">
    <location>
        <position position="60"/>
    </location>
</feature>
<name>A0ABP7MYR8_9GAMM</name>
<evidence type="ECO:0000259" key="4">
    <source>
        <dbReference type="PROSITE" id="PS50110"/>
    </source>
</evidence>
<dbReference type="InterPro" id="IPR050469">
    <property type="entry name" value="Diguanylate_Cyclase"/>
</dbReference>
<dbReference type="InterPro" id="IPR029787">
    <property type="entry name" value="Nucleotide_cyclase"/>
</dbReference>
<dbReference type="EMBL" id="BAABBN010000007">
    <property type="protein sequence ID" value="GAA3932708.1"/>
    <property type="molecule type" value="Genomic_DNA"/>
</dbReference>
<dbReference type="PANTHER" id="PTHR45138:SF9">
    <property type="entry name" value="DIGUANYLATE CYCLASE DGCM-RELATED"/>
    <property type="match status" value="1"/>
</dbReference>
<evidence type="ECO:0000256" key="3">
    <source>
        <dbReference type="PROSITE-ProRule" id="PRU00169"/>
    </source>
</evidence>
<evidence type="ECO:0000256" key="2">
    <source>
        <dbReference type="ARBA" id="ARBA00034247"/>
    </source>
</evidence>
<protein>
    <recommendedName>
        <fullName evidence="1">diguanylate cyclase</fullName>
        <ecNumber evidence="1">2.7.7.65</ecNumber>
    </recommendedName>
</protein>
<dbReference type="PROSITE" id="PS50110">
    <property type="entry name" value="RESPONSE_REGULATORY"/>
    <property type="match status" value="2"/>
</dbReference>
<dbReference type="InterPro" id="IPR001789">
    <property type="entry name" value="Sig_transdc_resp-reg_receiver"/>
</dbReference>
<dbReference type="RefSeq" id="WP_344799567.1">
    <property type="nucleotide sequence ID" value="NZ_BAABBN010000007.1"/>
</dbReference>
<dbReference type="PANTHER" id="PTHR45138">
    <property type="entry name" value="REGULATORY COMPONENTS OF SENSORY TRANSDUCTION SYSTEM"/>
    <property type="match status" value="1"/>
</dbReference>
<dbReference type="Pfam" id="PF00072">
    <property type="entry name" value="Response_reg"/>
    <property type="match status" value="2"/>
</dbReference>
<dbReference type="SUPFAM" id="SSF55073">
    <property type="entry name" value="Nucleotide cyclase"/>
    <property type="match status" value="1"/>
</dbReference>
<dbReference type="Pfam" id="PF00990">
    <property type="entry name" value="GGDEF"/>
    <property type="match status" value="1"/>
</dbReference>
<dbReference type="Gene3D" id="3.40.50.2300">
    <property type="match status" value="2"/>
</dbReference>
<dbReference type="CDD" id="cd19921">
    <property type="entry name" value="REC_1_GGDEF"/>
    <property type="match status" value="1"/>
</dbReference>
<feature type="domain" description="Response regulatory" evidence="4">
    <location>
        <begin position="7"/>
        <end position="123"/>
    </location>
</feature>
<dbReference type="SMART" id="SM00448">
    <property type="entry name" value="REC"/>
    <property type="match status" value="2"/>
</dbReference>
<dbReference type="CDD" id="cd17544">
    <property type="entry name" value="REC_2_GGDEF"/>
    <property type="match status" value="1"/>
</dbReference>